<name>A0A402CRF6_9BACT</name>
<dbReference type="RefSeq" id="WP_119319952.1">
    <property type="nucleotide sequence ID" value="NZ_AP025739.1"/>
</dbReference>
<evidence type="ECO:0000313" key="2">
    <source>
        <dbReference type="Proteomes" id="UP000287394"/>
    </source>
</evidence>
<gene>
    <name evidence="1" type="ORF">CCAX7_000410</name>
</gene>
<evidence type="ECO:0000313" key="1">
    <source>
        <dbReference type="EMBL" id="BDI27990.1"/>
    </source>
</evidence>
<keyword evidence="2" id="KW-1185">Reference proteome</keyword>
<dbReference type="EMBL" id="AP025739">
    <property type="protein sequence ID" value="BDI27990.1"/>
    <property type="molecule type" value="Genomic_DNA"/>
</dbReference>
<sequence>MSVEGADTVIGNLAKWIEERQKLAELAMNEVMAALEGWAKSEHAYTDRTANTTNSIRGEVAEATAEIVRGVLSAGMDYDIFLELAHDGKWAFLWPVIIRHEQDILNILRSRLGNDAVGASLSRSGSLAKSFADAKTNFRNDRARAAAHGAD</sequence>
<dbReference type="AlphaFoldDB" id="A0A402CRF6"/>
<dbReference type="Proteomes" id="UP000287394">
    <property type="component" value="Chromosome"/>
</dbReference>
<dbReference type="OrthoDB" id="1753160at2"/>
<protein>
    <submittedName>
        <fullName evidence="1">Uncharacterized protein</fullName>
    </submittedName>
</protein>
<reference evidence="1 2" key="1">
    <citation type="journal article" date="2019" name="Int. J. Syst. Evol. Microbiol.">
        <title>Capsulimonas corticalis gen. nov., sp. nov., an aerobic capsulated bacterium, of a novel bacterial order, Capsulimonadales ord. nov., of the class Armatimonadia of the phylum Armatimonadetes.</title>
        <authorList>
            <person name="Li J."/>
            <person name="Kudo C."/>
            <person name="Tonouchi A."/>
        </authorList>
    </citation>
    <scope>NUCLEOTIDE SEQUENCE [LARGE SCALE GENOMIC DNA]</scope>
    <source>
        <strain evidence="1 2">AX-7</strain>
    </source>
</reference>
<dbReference type="KEGG" id="ccot:CCAX7_000410"/>
<proteinExistence type="predicted"/>
<organism evidence="1 2">
    <name type="scientific">Capsulimonas corticalis</name>
    <dbReference type="NCBI Taxonomy" id="2219043"/>
    <lineage>
        <taxon>Bacteria</taxon>
        <taxon>Bacillati</taxon>
        <taxon>Armatimonadota</taxon>
        <taxon>Armatimonadia</taxon>
        <taxon>Capsulimonadales</taxon>
        <taxon>Capsulimonadaceae</taxon>
        <taxon>Capsulimonas</taxon>
    </lineage>
</organism>
<accession>A0A402CRF6</accession>